<dbReference type="Proteomes" id="UP000694416">
    <property type="component" value="Unplaced"/>
</dbReference>
<reference evidence="5" key="1">
    <citation type="submission" date="2025-05" db="UniProtKB">
        <authorList>
            <consortium name="Ensembl"/>
        </authorList>
    </citation>
    <scope>IDENTIFICATION</scope>
</reference>
<feature type="compositionally biased region" description="Basic and acidic residues" evidence="3">
    <location>
        <begin position="16"/>
        <end position="48"/>
    </location>
</feature>
<dbReference type="CDD" id="cd11607">
    <property type="entry name" value="DENR_C"/>
    <property type="match status" value="1"/>
</dbReference>
<feature type="compositionally biased region" description="Acidic residues" evidence="3">
    <location>
        <begin position="79"/>
        <end position="89"/>
    </location>
</feature>
<dbReference type="InterPro" id="IPR046447">
    <property type="entry name" value="DENR_C"/>
</dbReference>
<dbReference type="PANTHER" id="PTHR12789">
    <property type="entry name" value="DENSITY-REGULATED PROTEIN HOMOLOG"/>
    <property type="match status" value="1"/>
</dbReference>
<dbReference type="Ensembl" id="ENSPTET00000017337.1">
    <property type="protein sequence ID" value="ENSPTEP00000011484.1"/>
    <property type="gene ID" value="ENSPTEG00000012934.1"/>
</dbReference>
<dbReference type="GO" id="GO:0001731">
    <property type="term" value="P:formation of translation preinitiation complex"/>
    <property type="evidence" value="ECO:0007669"/>
    <property type="project" value="TreeGrafter"/>
</dbReference>
<dbReference type="SUPFAM" id="SSF55159">
    <property type="entry name" value="eIF1-like"/>
    <property type="match status" value="1"/>
</dbReference>
<dbReference type="PROSITE" id="PS50296">
    <property type="entry name" value="SUI1"/>
    <property type="match status" value="1"/>
</dbReference>
<proteinExistence type="inferred from homology"/>
<feature type="compositionally biased region" description="Basic residues" evidence="3">
    <location>
        <begin position="58"/>
        <end position="69"/>
    </location>
</feature>
<protein>
    <recommendedName>
        <fullName evidence="4">SUI1 domain-containing protein</fullName>
    </recommendedName>
</protein>
<keyword evidence="6" id="KW-1185">Reference proteome</keyword>
<dbReference type="InterPro" id="IPR001950">
    <property type="entry name" value="SUI1"/>
</dbReference>
<dbReference type="Ensembl" id="ENSPTET00000017092.1">
    <property type="protein sequence ID" value="ENSPTEP00000011319.1"/>
    <property type="gene ID" value="ENSPTEG00000012764.1"/>
</dbReference>
<dbReference type="GO" id="GO:0003729">
    <property type="term" value="F:mRNA binding"/>
    <property type="evidence" value="ECO:0007669"/>
    <property type="project" value="TreeGrafter"/>
</dbReference>
<evidence type="ECO:0000256" key="3">
    <source>
        <dbReference type="SAM" id="MobiDB-lite"/>
    </source>
</evidence>
<dbReference type="Ensembl" id="ENSPTET00000017233.1">
    <property type="protein sequence ID" value="ENSPTEP00000011411.1"/>
    <property type="gene ID" value="ENSPTEG00000012872.1"/>
</dbReference>
<dbReference type="InterPro" id="IPR048517">
    <property type="entry name" value="DENR_N"/>
</dbReference>
<sequence>MNELEKKFSKIKLKPSTHDQDEIKSQNEKDIKLIKKNEIEERENEKLSNRQMRQLLMKNKKNQKRKKQNNKNVPNNEDISNDDSNDDSTDIINENKNLENIQNDKNDKNTNNVSNTDETDLEIKKSEDGKYEPQIVEYCKVCGAPYEYCEYGDSFSKCKEENKDKYNYNSTNTNGDDKNNKKQAKKATQQITQKIKIQKTSRAKKKVVTVVTGLHTYTKLDKMAKIFARFYACGASVIRGTNNGPDQIDIQGDVEYNLKEVIMKHCPELTEDLFVILPPK</sequence>
<name>A0A8C9GX74_9PRIM</name>
<feature type="domain" description="SUI1" evidence="4">
    <location>
        <begin position="195"/>
        <end position="266"/>
    </location>
</feature>
<keyword evidence="2" id="KW-0396">Initiation factor</keyword>
<evidence type="ECO:0000259" key="4">
    <source>
        <dbReference type="PROSITE" id="PS50296"/>
    </source>
</evidence>
<dbReference type="GO" id="GO:0002188">
    <property type="term" value="P:translation reinitiation"/>
    <property type="evidence" value="ECO:0007669"/>
    <property type="project" value="TreeGrafter"/>
</dbReference>
<feature type="region of interest" description="Disordered" evidence="3">
    <location>
        <begin position="166"/>
        <end position="185"/>
    </location>
</feature>
<dbReference type="Gene3D" id="3.30.780.10">
    <property type="entry name" value="SUI1-like domain"/>
    <property type="match status" value="1"/>
</dbReference>
<dbReference type="Pfam" id="PF21023">
    <property type="entry name" value="DENR_N"/>
    <property type="match status" value="1"/>
</dbReference>
<dbReference type="InterPro" id="IPR036877">
    <property type="entry name" value="SUI1_dom_sf"/>
</dbReference>
<dbReference type="AlphaFoldDB" id="A0A8C9GX74"/>
<organism evidence="5 6">
    <name type="scientific">Piliocolobus tephrosceles</name>
    <name type="common">Ugandan red Colobus</name>
    <dbReference type="NCBI Taxonomy" id="591936"/>
    <lineage>
        <taxon>Eukaryota</taxon>
        <taxon>Metazoa</taxon>
        <taxon>Chordata</taxon>
        <taxon>Craniata</taxon>
        <taxon>Vertebrata</taxon>
        <taxon>Euteleostomi</taxon>
        <taxon>Mammalia</taxon>
        <taxon>Eutheria</taxon>
        <taxon>Euarchontoglires</taxon>
        <taxon>Primates</taxon>
        <taxon>Haplorrhini</taxon>
        <taxon>Catarrhini</taxon>
        <taxon>Cercopithecidae</taxon>
        <taxon>Colobinae</taxon>
        <taxon>Piliocolobus</taxon>
    </lineage>
</organism>
<dbReference type="Ensembl" id="ENSPTET00000017320.1">
    <property type="protein sequence ID" value="ENSPTEP00000011473.1"/>
    <property type="gene ID" value="ENSPTEG00000012925.1"/>
</dbReference>
<evidence type="ECO:0000313" key="6">
    <source>
        <dbReference type="Proteomes" id="UP000694416"/>
    </source>
</evidence>
<dbReference type="Pfam" id="PF01253">
    <property type="entry name" value="SUI1"/>
    <property type="match status" value="1"/>
</dbReference>
<evidence type="ECO:0000313" key="5">
    <source>
        <dbReference type="Ensembl" id="ENSPTEP00000011473.1"/>
    </source>
</evidence>
<dbReference type="GO" id="GO:0003743">
    <property type="term" value="F:translation initiation factor activity"/>
    <property type="evidence" value="ECO:0007669"/>
    <property type="project" value="UniProtKB-KW"/>
</dbReference>
<accession>A0A8C9GX74</accession>
<feature type="region of interest" description="Disordered" evidence="3">
    <location>
        <begin position="1"/>
        <end position="125"/>
    </location>
</feature>
<evidence type="ECO:0000256" key="1">
    <source>
        <dbReference type="ARBA" id="ARBA00007514"/>
    </source>
</evidence>
<keyword evidence="2" id="KW-0648">Protein biosynthesis</keyword>
<dbReference type="InterPro" id="IPR050318">
    <property type="entry name" value="DENR/SUI1_TIF"/>
</dbReference>
<dbReference type="PANTHER" id="PTHR12789:SF0">
    <property type="entry name" value="DENSITY-REGULATED PROTEIN"/>
    <property type="match status" value="1"/>
</dbReference>
<comment type="similarity">
    <text evidence="1">Belongs to the DENR family.</text>
</comment>
<evidence type="ECO:0000256" key="2">
    <source>
        <dbReference type="ARBA" id="ARBA00022540"/>
    </source>
</evidence>